<dbReference type="GO" id="GO:0005886">
    <property type="term" value="C:plasma membrane"/>
    <property type="evidence" value="ECO:0007669"/>
    <property type="project" value="UniProtKB-SubCell"/>
</dbReference>
<sequence length="223" mass="25073">MIGIVIPACNEEQYLEECLHSIRLAIHALPSLNKEVRVLVVLDSCTDQSLQIVQRAGVDYLECNFRCVGKARDLGVRHMINSGATWIACTDADSCVDTQWLLQQLNHQPADAICGVVEVDSWRNFSLLSRKNYLAHYQDTMNHSHIHGANLSFSSTAYIQAGGFKALYCHEDIHLIKQMLSLDLKIIWSNLVRVKTSSRLNARAPEGFASFLQQLEMTSRAVE</sequence>
<evidence type="ECO:0000256" key="5">
    <source>
        <dbReference type="ARBA" id="ARBA00023136"/>
    </source>
</evidence>
<dbReference type="Gene3D" id="3.90.550.10">
    <property type="entry name" value="Spore Coat Polysaccharide Biosynthesis Protein SpsA, Chain A"/>
    <property type="match status" value="1"/>
</dbReference>
<dbReference type="EMBL" id="JASKNE010000001">
    <property type="protein sequence ID" value="MDK1683382.1"/>
    <property type="molecule type" value="Genomic_DNA"/>
</dbReference>
<evidence type="ECO:0000313" key="7">
    <source>
        <dbReference type="EMBL" id="MDK1683382.1"/>
    </source>
</evidence>
<dbReference type="InterPro" id="IPR029044">
    <property type="entry name" value="Nucleotide-diphossugar_trans"/>
</dbReference>
<keyword evidence="4 7" id="KW-0808">Transferase</keyword>
<evidence type="ECO:0000259" key="6">
    <source>
        <dbReference type="Pfam" id="PF00535"/>
    </source>
</evidence>
<evidence type="ECO:0000256" key="2">
    <source>
        <dbReference type="ARBA" id="ARBA00022475"/>
    </source>
</evidence>
<dbReference type="Proteomes" id="UP001241935">
    <property type="component" value="Unassembled WGS sequence"/>
</dbReference>
<dbReference type="InterPro" id="IPR001173">
    <property type="entry name" value="Glyco_trans_2-like"/>
</dbReference>
<keyword evidence="3 7" id="KW-0328">Glycosyltransferase</keyword>
<dbReference type="EC" id="2.4.-.-" evidence="7"/>
<evidence type="ECO:0000313" key="8">
    <source>
        <dbReference type="Proteomes" id="UP001241935"/>
    </source>
</evidence>
<proteinExistence type="predicted"/>
<reference evidence="7" key="1">
    <citation type="submission" date="2023-04" db="EMBL/GenBank/DDBJ databases">
        <title>The environmental microbiomes in feedlot watering bowls are a reservoir of florfenicol resistance for bovine respiratory disease pathogens.</title>
        <authorList>
            <person name="Kos D.W."/>
            <person name="Ruzzini A.C."/>
            <person name="Schreiner B."/>
            <person name="Jelinski M.D."/>
        </authorList>
    </citation>
    <scope>NUCLEOTIDE SEQUENCE</scope>
    <source>
        <strain evidence="7">WB3</strain>
    </source>
</reference>
<dbReference type="CDD" id="cd00761">
    <property type="entry name" value="Glyco_tranf_GTA_type"/>
    <property type="match status" value="1"/>
</dbReference>
<evidence type="ECO:0000256" key="4">
    <source>
        <dbReference type="ARBA" id="ARBA00022679"/>
    </source>
</evidence>
<feature type="domain" description="Glycosyltransferase 2-like" evidence="6">
    <location>
        <begin position="4"/>
        <end position="140"/>
    </location>
</feature>
<dbReference type="GO" id="GO:0016757">
    <property type="term" value="F:glycosyltransferase activity"/>
    <property type="evidence" value="ECO:0007669"/>
    <property type="project" value="UniProtKB-KW"/>
</dbReference>
<comment type="caution">
    <text evidence="7">The sequence shown here is derived from an EMBL/GenBank/DDBJ whole genome shotgun (WGS) entry which is preliminary data.</text>
</comment>
<keyword evidence="5" id="KW-0472">Membrane</keyword>
<comment type="subcellular location">
    <subcellularLocation>
        <location evidence="1">Cell membrane</location>
    </subcellularLocation>
</comment>
<dbReference type="RefSeq" id="WP_284066666.1">
    <property type="nucleotide sequence ID" value="NZ_JASKNE010000001.1"/>
</dbReference>
<evidence type="ECO:0000256" key="3">
    <source>
        <dbReference type="ARBA" id="ARBA00022676"/>
    </source>
</evidence>
<dbReference type="PANTHER" id="PTHR43646:SF2">
    <property type="entry name" value="GLYCOSYLTRANSFERASE 2-LIKE DOMAIN-CONTAINING PROTEIN"/>
    <property type="match status" value="1"/>
</dbReference>
<dbReference type="SUPFAM" id="SSF53448">
    <property type="entry name" value="Nucleotide-diphospho-sugar transferases"/>
    <property type="match status" value="1"/>
</dbReference>
<gene>
    <name evidence="7" type="ORF">QOR41_05925</name>
</gene>
<evidence type="ECO:0000256" key="1">
    <source>
        <dbReference type="ARBA" id="ARBA00004236"/>
    </source>
</evidence>
<dbReference type="AlphaFoldDB" id="A0AAW6UTB4"/>
<protein>
    <submittedName>
        <fullName evidence="7">Glycosyltransferase family 2 protein</fullName>
        <ecNumber evidence="7">2.4.-.-</ecNumber>
    </submittedName>
</protein>
<keyword evidence="2" id="KW-1003">Cell membrane</keyword>
<name>A0AAW6UTB4_9GAMM</name>
<dbReference type="PANTHER" id="PTHR43646">
    <property type="entry name" value="GLYCOSYLTRANSFERASE"/>
    <property type="match status" value="1"/>
</dbReference>
<accession>A0AAW6UTB4</accession>
<organism evidence="7 8">
    <name type="scientific">Acinetobacter terrestris</name>
    <dbReference type="NCBI Taxonomy" id="2529843"/>
    <lineage>
        <taxon>Bacteria</taxon>
        <taxon>Pseudomonadati</taxon>
        <taxon>Pseudomonadota</taxon>
        <taxon>Gammaproteobacteria</taxon>
        <taxon>Moraxellales</taxon>
        <taxon>Moraxellaceae</taxon>
        <taxon>Acinetobacter</taxon>
        <taxon>Acinetobacter Taxon 24</taxon>
    </lineage>
</organism>
<dbReference type="Pfam" id="PF00535">
    <property type="entry name" value="Glycos_transf_2"/>
    <property type="match status" value="1"/>
</dbReference>